<comment type="pathway">
    <text evidence="3 8">Glycan biosynthesis; glycogen biosynthesis.</text>
</comment>
<dbReference type="NCBIfam" id="TIGR02095">
    <property type="entry name" value="glgA"/>
    <property type="match status" value="1"/>
</dbReference>
<keyword evidence="7 8" id="KW-0320">Glycogen biosynthesis</keyword>
<accession>A0A7X0JFP9</accession>
<name>A0A7X0JFP9_9SPHN</name>
<feature type="domain" description="Glycosyl transferase family 1" evidence="9">
    <location>
        <begin position="286"/>
        <end position="453"/>
    </location>
</feature>
<dbReference type="EMBL" id="JACHBT010000022">
    <property type="protein sequence ID" value="MBB6506379.1"/>
    <property type="molecule type" value="Genomic_DNA"/>
</dbReference>
<dbReference type="AlphaFoldDB" id="A0A7X0JFP9"/>
<dbReference type="InterPro" id="IPR001296">
    <property type="entry name" value="Glyco_trans_1"/>
</dbReference>
<evidence type="ECO:0000256" key="1">
    <source>
        <dbReference type="ARBA" id="ARBA00001478"/>
    </source>
</evidence>
<evidence type="ECO:0000256" key="6">
    <source>
        <dbReference type="ARBA" id="ARBA00022679"/>
    </source>
</evidence>
<dbReference type="Pfam" id="PF00534">
    <property type="entry name" value="Glycos_transf_1"/>
    <property type="match status" value="1"/>
</dbReference>
<dbReference type="Proteomes" id="UP000522313">
    <property type="component" value="Unassembled WGS sequence"/>
</dbReference>
<evidence type="ECO:0000256" key="8">
    <source>
        <dbReference type="HAMAP-Rule" id="MF_00484"/>
    </source>
</evidence>
<sequence length="482" mass="50836">MTISVLSVASEAYPLVKTGGLGDVVGALPAALMPHDVNVVTLVPGYPRVMAAVQGSAALHDWPDLIGAPARLLSGAIGGHKLLVLDAPGYFAREGGPYGDPSGRDWDDNWRRFAAFGRAAADLASGAVKGFRFDVLHAHDWQSGLAPAYLRFAPAGGRCARSVMTIHNIAFQGRYDGGIFGSLALPDRAFAVDGVEYYGGVGYLKAGLQAADAITTVSPTYAAEILRPEFGMGLEGLIRARRERVSGIVNGIDPVVWNPASDEALPERYDAGDLALRATNKRALEKAFALEPGDGPLFCVVSRLTWQKGMDVLADTLDALVAGGGRLALLGSGDAWLEHAFQEAAARHPGRIGVRIGYDEALSHLMQGGADAILIPSRFEPCGLTQLYGLAYGCVPVVARTGGLADTVIHANDAALDAGVATGIQFDAVTHESLAQAIALALRLFATPERWSSIQRAGMAADFSWATSGRRYADLYRELLSA</sequence>
<evidence type="ECO:0000256" key="7">
    <source>
        <dbReference type="ARBA" id="ARBA00023056"/>
    </source>
</evidence>
<dbReference type="InterPro" id="IPR011835">
    <property type="entry name" value="GS/SS"/>
</dbReference>
<dbReference type="NCBIfam" id="NF001899">
    <property type="entry name" value="PRK00654.1-2"/>
    <property type="match status" value="1"/>
</dbReference>
<evidence type="ECO:0000256" key="4">
    <source>
        <dbReference type="ARBA" id="ARBA00010281"/>
    </source>
</evidence>
<proteinExistence type="inferred from homology"/>
<evidence type="ECO:0000256" key="3">
    <source>
        <dbReference type="ARBA" id="ARBA00004964"/>
    </source>
</evidence>
<evidence type="ECO:0000256" key="2">
    <source>
        <dbReference type="ARBA" id="ARBA00002764"/>
    </source>
</evidence>
<evidence type="ECO:0000313" key="12">
    <source>
        <dbReference type="Proteomes" id="UP000522313"/>
    </source>
</evidence>
<comment type="function">
    <text evidence="2 8">Synthesizes alpha-1,4-glucan chains using ADP-glucose.</text>
</comment>
<dbReference type="GO" id="GO:0005978">
    <property type="term" value="P:glycogen biosynthetic process"/>
    <property type="evidence" value="ECO:0007669"/>
    <property type="project" value="UniProtKB-UniRule"/>
</dbReference>
<evidence type="ECO:0000259" key="9">
    <source>
        <dbReference type="Pfam" id="PF00534"/>
    </source>
</evidence>
<keyword evidence="6 8" id="KW-0808">Transferase</keyword>
<comment type="catalytic activity">
    <reaction evidence="1 8">
        <text>[(1-&gt;4)-alpha-D-glucosyl](n) + ADP-alpha-D-glucose = [(1-&gt;4)-alpha-D-glucosyl](n+1) + ADP + H(+)</text>
        <dbReference type="Rhea" id="RHEA:18189"/>
        <dbReference type="Rhea" id="RHEA-COMP:9584"/>
        <dbReference type="Rhea" id="RHEA-COMP:9587"/>
        <dbReference type="ChEBI" id="CHEBI:15378"/>
        <dbReference type="ChEBI" id="CHEBI:15444"/>
        <dbReference type="ChEBI" id="CHEBI:57498"/>
        <dbReference type="ChEBI" id="CHEBI:456216"/>
        <dbReference type="EC" id="2.4.1.21"/>
    </reaction>
</comment>
<dbReference type="PANTHER" id="PTHR45825">
    <property type="entry name" value="GRANULE-BOUND STARCH SYNTHASE 1, CHLOROPLASTIC/AMYLOPLASTIC"/>
    <property type="match status" value="1"/>
</dbReference>
<evidence type="ECO:0000313" key="11">
    <source>
        <dbReference type="EMBL" id="MBB6506379.1"/>
    </source>
</evidence>
<dbReference type="GO" id="GO:0005829">
    <property type="term" value="C:cytosol"/>
    <property type="evidence" value="ECO:0007669"/>
    <property type="project" value="TreeGrafter"/>
</dbReference>
<dbReference type="GO" id="GO:0009011">
    <property type="term" value="F:alpha-1,4-glucan glucosyltransferase (ADP-glucose donor) activity"/>
    <property type="evidence" value="ECO:0007669"/>
    <property type="project" value="UniProtKB-UniRule"/>
</dbReference>
<dbReference type="Gene3D" id="3.40.50.2000">
    <property type="entry name" value="Glycogen Phosphorylase B"/>
    <property type="match status" value="2"/>
</dbReference>
<dbReference type="GO" id="GO:0004373">
    <property type="term" value="F:alpha-1,4-glucan glucosyltransferase (UDP-glucose donor) activity"/>
    <property type="evidence" value="ECO:0007669"/>
    <property type="project" value="InterPro"/>
</dbReference>
<feature type="binding site" evidence="8">
    <location>
        <position position="17"/>
    </location>
    <ligand>
        <name>ADP-alpha-D-glucose</name>
        <dbReference type="ChEBI" id="CHEBI:57498"/>
    </ligand>
</feature>
<dbReference type="EC" id="2.4.1.21" evidence="8"/>
<dbReference type="SUPFAM" id="SSF53756">
    <property type="entry name" value="UDP-Glycosyltransferase/glycogen phosphorylase"/>
    <property type="match status" value="1"/>
</dbReference>
<gene>
    <name evidence="8" type="primary">glgA</name>
    <name evidence="11" type="ORF">F4693_003381</name>
</gene>
<evidence type="ECO:0000259" key="10">
    <source>
        <dbReference type="Pfam" id="PF08323"/>
    </source>
</evidence>
<dbReference type="PANTHER" id="PTHR45825:SF11">
    <property type="entry name" value="ALPHA AMYLASE DOMAIN-CONTAINING PROTEIN"/>
    <property type="match status" value="1"/>
</dbReference>
<organism evidence="11 12">
    <name type="scientific">Sphingomonas endophytica</name>
    <dbReference type="NCBI Taxonomy" id="869719"/>
    <lineage>
        <taxon>Bacteria</taxon>
        <taxon>Pseudomonadati</taxon>
        <taxon>Pseudomonadota</taxon>
        <taxon>Alphaproteobacteria</taxon>
        <taxon>Sphingomonadales</taxon>
        <taxon>Sphingomonadaceae</taxon>
        <taxon>Sphingomonas</taxon>
    </lineage>
</organism>
<dbReference type="UniPathway" id="UPA00164"/>
<dbReference type="RefSeq" id="WP_184508001.1">
    <property type="nucleotide sequence ID" value="NZ_JACHBT010000022.1"/>
</dbReference>
<evidence type="ECO:0000256" key="5">
    <source>
        <dbReference type="ARBA" id="ARBA00022676"/>
    </source>
</evidence>
<reference evidence="11 12" key="2">
    <citation type="submission" date="2020-08" db="EMBL/GenBank/DDBJ databases">
        <authorList>
            <person name="Partida-Martinez L."/>
            <person name="Huntemann M."/>
            <person name="Clum A."/>
            <person name="Wang J."/>
            <person name="Palaniappan K."/>
            <person name="Ritter S."/>
            <person name="Chen I.-M."/>
            <person name="Stamatis D."/>
            <person name="Reddy T."/>
            <person name="O'Malley R."/>
            <person name="Daum C."/>
            <person name="Shapiro N."/>
            <person name="Ivanova N."/>
            <person name="Kyrpides N."/>
            <person name="Woyke T."/>
        </authorList>
    </citation>
    <scope>NUCLEOTIDE SEQUENCE [LARGE SCALE GENOMIC DNA]</scope>
    <source>
        <strain evidence="11 12">AS3.13</strain>
    </source>
</reference>
<dbReference type="Pfam" id="PF08323">
    <property type="entry name" value="Glyco_transf_5"/>
    <property type="match status" value="1"/>
</dbReference>
<keyword evidence="5 8" id="KW-0328">Glycosyltransferase</keyword>
<dbReference type="HAMAP" id="MF_00484">
    <property type="entry name" value="Glycogen_synth"/>
    <property type="match status" value="1"/>
</dbReference>
<comment type="caution">
    <text evidence="11">The sequence shown here is derived from an EMBL/GenBank/DDBJ whole genome shotgun (WGS) entry which is preliminary data.</text>
</comment>
<dbReference type="InterPro" id="IPR013534">
    <property type="entry name" value="Starch_synth_cat_dom"/>
</dbReference>
<protein>
    <recommendedName>
        <fullName evidence="8">Glycogen synthase</fullName>
        <ecNumber evidence="8">2.4.1.21</ecNumber>
    </recommendedName>
    <alternativeName>
        <fullName evidence="8">Starch [bacterial glycogen] synthase</fullName>
    </alternativeName>
</protein>
<comment type="similarity">
    <text evidence="4 8">Belongs to the glycosyltransferase 1 family. Bacterial/plant glycogen synthase subfamily.</text>
</comment>
<reference evidence="11 12" key="1">
    <citation type="submission" date="2020-08" db="EMBL/GenBank/DDBJ databases">
        <title>The Agave Microbiome: Exploring the role of microbial communities in plant adaptations to desert environments.</title>
        <authorList>
            <person name="Partida-Martinez L.P."/>
        </authorList>
    </citation>
    <scope>NUCLEOTIDE SEQUENCE [LARGE SCALE GENOMIC DNA]</scope>
    <source>
        <strain evidence="11 12">AS3.13</strain>
    </source>
</reference>
<dbReference type="CDD" id="cd03791">
    <property type="entry name" value="GT5_Glycogen_synthase_DULL1-like"/>
    <property type="match status" value="1"/>
</dbReference>
<feature type="domain" description="Starch synthase catalytic" evidence="10">
    <location>
        <begin position="5"/>
        <end position="239"/>
    </location>
</feature>